<protein>
    <submittedName>
        <fullName evidence="2">Uncharacterized protein</fullName>
    </submittedName>
</protein>
<feature type="region of interest" description="Disordered" evidence="1">
    <location>
        <begin position="25"/>
        <end position="45"/>
    </location>
</feature>
<dbReference type="AlphaFoldDB" id="A0AAN9A3L4"/>
<dbReference type="EMBL" id="JAXCGZ010007548">
    <property type="protein sequence ID" value="KAK7079341.1"/>
    <property type="molecule type" value="Genomic_DNA"/>
</dbReference>
<gene>
    <name evidence="2" type="ORF">SK128_013888</name>
</gene>
<comment type="caution">
    <text evidence="2">The sequence shown here is derived from an EMBL/GenBank/DDBJ whole genome shotgun (WGS) entry which is preliminary data.</text>
</comment>
<reference evidence="2 3" key="1">
    <citation type="submission" date="2023-11" db="EMBL/GenBank/DDBJ databases">
        <title>Halocaridina rubra genome assembly.</title>
        <authorList>
            <person name="Smith C."/>
        </authorList>
    </citation>
    <scope>NUCLEOTIDE SEQUENCE [LARGE SCALE GENOMIC DNA]</scope>
    <source>
        <strain evidence="2">EP-1</strain>
        <tissue evidence="2">Whole</tissue>
    </source>
</reference>
<accession>A0AAN9A3L4</accession>
<sequence>MLHVCEGNSNVMVDTQPAWREAPKLDCDSESNEGPSHSPGHDDSQDIIATLDDKVQHQYFSTGAELQDRVSAEVGRYTKSVKQILECLEPTSKNYQYTMLRLIITWFFRIN</sequence>
<evidence type="ECO:0000256" key="1">
    <source>
        <dbReference type="SAM" id="MobiDB-lite"/>
    </source>
</evidence>
<evidence type="ECO:0000313" key="3">
    <source>
        <dbReference type="Proteomes" id="UP001381693"/>
    </source>
</evidence>
<organism evidence="2 3">
    <name type="scientific">Halocaridina rubra</name>
    <name type="common">Hawaiian red shrimp</name>
    <dbReference type="NCBI Taxonomy" id="373956"/>
    <lineage>
        <taxon>Eukaryota</taxon>
        <taxon>Metazoa</taxon>
        <taxon>Ecdysozoa</taxon>
        <taxon>Arthropoda</taxon>
        <taxon>Crustacea</taxon>
        <taxon>Multicrustacea</taxon>
        <taxon>Malacostraca</taxon>
        <taxon>Eumalacostraca</taxon>
        <taxon>Eucarida</taxon>
        <taxon>Decapoda</taxon>
        <taxon>Pleocyemata</taxon>
        <taxon>Caridea</taxon>
        <taxon>Atyoidea</taxon>
        <taxon>Atyidae</taxon>
        <taxon>Halocaridina</taxon>
    </lineage>
</organism>
<name>A0AAN9A3L4_HALRR</name>
<keyword evidence="3" id="KW-1185">Reference proteome</keyword>
<dbReference type="Proteomes" id="UP001381693">
    <property type="component" value="Unassembled WGS sequence"/>
</dbReference>
<evidence type="ECO:0000313" key="2">
    <source>
        <dbReference type="EMBL" id="KAK7079341.1"/>
    </source>
</evidence>
<proteinExistence type="predicted"/>